<accession>U2E3E8</accession>
<evidence type="ECO:0000313" key="3">
    <source>
        <dbReference type="Proteomes" id="UP000016496"/>
    </source>
</evidence>
<organism evidence="2 3">
    <name type="scientific">Bacteroides pyogenes F0041</name>
    <dbReference type="NCBI Taxonomy" id="1321819"/>
    <lineage>
        <taxon>Bacteria</taxon>
        <taxon>Pseudomonadati</taxon>
        <taxon>Bacteroidota</taxon>
        <taxon>Bacteroidia</taxon>
        <taxon>Bacteroidales</taxon>
        <taxon>Bacteroidaceae</taxon>
        <taxon>Bacteroides</taxon>
    </lineage>
</organism>
<keyword evidence="1" id="KW-0472">Membrane</keyword>
<dbReference type="Proteomes" id="UP000016496">
    <property type="component" value="Unassembled WGS sequence"/>
</dbReference>
<reference evidence="2 3" key="1">
    <citation type="submission" date="2013-08" db="EMBL/GenBank/DDBJ databases">
        <authorList>
            <person name="Weinstock G."/>
            <person name="Sodergren E."/>
            <person name="Wylie T."/>
            <person name="Fulton L."/>
            <person name="Fulton R."/>
            <person name="Fronick C."/>
            <person name="O'Laughlin M."/>
            <person name="Godfrey J."/>
            <person name="Miner T."/>
            <person name="Herter B."/>
            <person name="Appelbaum E."/>
            <person name="Cordes M."/>
            <person name="Lek S."/>
            <person name="Wollam A."/>
            <person name="Pepin K.H."/>
            <person name="Palsikar V.B."/>
            <person name="Mitreva M."/>
            <person name="Wilson R.K."/>
        </authorList>
    </citation>
    <scope>NUCLEOTIDE SEQUENCE [LARGE SCALE GENOMIC DNA]</scope>
    <source>
        <strain evidence="2 3">F0041</strain>
    </source>
</reference>
<dbReference type="HOGENOM" id="CLU_3305032_0_0_10"/>
<dbReference type="AlphaFoldDB" id="U2E3E8"/>
<keyword evidence="1" id="KW-0812">Transmembrane</keyword>
<evidence type="ECO:0000313" key="2">
    <source>
        <dbReference type="EMBL" id="ERI88672.1"/>
    </source>
</evidence>
<protein>
    <submittedName>
        <fullName evidence="2">Uncharacterized protein</fullName>
    </submittedName>
</protein>
<evidence type="ECO:0000256" key="1">
    <source>
        <dbReference type="SAM" id="Phobius"/>
    </source>
</evidence>
<gene>
    <name evidence="2" type="ORF">HMPREF1981_00453</name>
</gene>
<keyword evidence="1" id="KW-1133">Transmembrane helix</keyword>
<feature type="transmembrane region" description="Helical" evidence="1">
    <location>
        <begin position="12"/>
        <end position="33"/>
    </location>
</feature>
<name>U2E3E8_9BACE</name>
<dbReference type="EMBL" id="AWSV01000027">
    <property type="protein sequence ID" value="ERI88672.1"/>
    <property type="molecule type" value="Genomic_DNA"/>
</dbReference>
<comment type="caution">
    <text evidence="2">The sequence shown here is derived from an EMBL/GenBank/DDBJ whole genome shotgun (WGS) entry which is preliminary data.</text>
</comment>
<proteinExistence type="predicted"/>
<sequence length="39" mass="4573">MKHRLFEGDFVVLRLSVRNVLVPIVVYSPFIMASNKFSY</sequence>